<dbReference type="Pfam" id="PF21074">
    <property type="entry name" value="GDH_C"/>
    <property type="match status" value="1"/>
</dbReference>
<dbReference type="InterPro" id="IPR049058">
    <property type="entry name" value="NAD_Glu_DH_HM2"/>
</dbReference>
<dbReference type="SUPFAM" id="SSF53223">
    <property type="entry name" value="Aminoacid dehydrogenase-like, N-terminal domain"/>
    <property type="match status" value="1"/>
</dbReference>
<evidence type="ECO:0000259" key="6">
    <source>
        <dbReference type="Pfam" id="PF21077"/>
    </source>
</evidence>
<dbReference type="InterPro" id="IPR036291">
    <property type="entry name" value="NAD(P)-bd_dom_sf"/>
</dbReference>
<dbReference type="Pfam" id="PF05088">
    <property type="entry name" value="Bac_GDH_CD"/>
    <property type="match status" value="1"/>
</dbReference>
<dbReference type="Pfam" id="PF21076">
    <property type="entry name" value="GDH_ACT2"/>
    <property type="match status" value="1"/>
</dbReference>
<feature type="domain" description="NAD-specific glutamate dehydrogenase C-terminal" evidence="3">
    <location>
        <begin position="1287"/>
        <end position="1624"/>
    </location>
</feature>
<dbReference type="InterPro" id="IPR024727">
    <property type="entry name" value="NAD_Glu_DH_N_ACT1"/>
</dbReference>
<evidence type="ECO:0000259" key="2">
    <source>
        <dbReference type="Pfam" id="PF05088"/>
    </source>
</evidence>
<dbReference type="eggNOG" id="COG2902">
    <property type="taxonomic scope" value="Bacteria"/>
</dbReference>
<proteinExistence type="predicted"/>
<dbReference type="InterPro" id="IPR028971">
    <property type="entry name" value="NAD-GDH_cat"/>
</dbReference>
<dbReference type="Pfam" id="PF21078">
    <property type="entry name" value="GDH_HM3"/>
    <property type="match status" value="1"/>
</dbReference>
<evidence type="ECO:0000313" key="8">
    <source>
        <dbReference type="Proteomes" id="UP000054621"/>
    </source>
</evidence>
<keyword evidence="1" id="KW-0560">Oxidoreductase</keyword>
<dbReference type="Pfam" id="PF21077">
    <property type="entry name" value="GDH_ACT3"/>
    <property type="match status" value="1"/>
</dbReference>
<dbReference type="Pfam" id="PF21079">
    <property type="entry name" value="GDH_HM2"/>
    <property type="match status" value="1"/>
</dbReference>
<evidence type="ECO:0000256" key="1">
    <source>
        <dbReference type="ARBA" id="ARBA00023002"/>
    </source>
</evidence>
<dbReference type="Proteomes" id="UP000054621">
    <property type="component" value="Unassembled WGS sequence"/>
</dbReference>
<evidence type="ECO:0000259" key="3">
    <source>
        <dbReference type="Pfam" id="PF21074"/>
    </source>
</evidence>
<protein>
    <submittedName>
        <fullName evidence="7">NADP-specific glutamate dehydrogenase</fullName>
    </submittedName>
</protein>
<dbReference type="SUPFAM" id="SSF51735">
    <property type="entry name" value="NAD(P)-binding Rossmann-fold domains"/>
    <property type="match status" value="1"/>
</dbReference>
<dbReference type="InterPro" id="IPR049056">
    <property type="entry name" value="NAD_Glu_DH_HM3"/>
</dbReference>
<dbReference type="Gene3D" id="3.40.50.720">
    <property type="entry name" value="NAD(P)-binding Rossmann-like Domain"/>
    <property type="match status" value="1"/>
</dbReference>
<evidence type="ECO:0000259" key="5">
    <source>
        <dbReference type="Pfam" id="PF21076"/>
    </source>
</evidence>
<dbReference type="Pfam" id="PF21073">
    <property type="entry name" value="GDH_HM1"/>
    <property type="match status" value="1"/>
</dbReference>
<dbReference type="GO" id="GO:0004069">
    <property type="term" value="F:L-aspartate:2-oxoglutarate aminotransferase activity"/>
    <property type="evidence" value="ECO:0007669"/>
    <property type="project" value="InterPro"/>
</dbReference>
<feature type="domain" description="NAD-glutamate dehydrogenase ACT2" evidence="5">
    <location>
        <begin position="427"/>
        <end position="515"/>
    </location>
</feature>
<feature type="domain" description="NAD-glutamate dehydrogenase ACT3" evidence="6">
    <location>
        <begin position="572"/>
        <end position="650"/>
    </location>
</feature>
<sequence>MILAAGRRQNRRGKTTMSYKFEEGKDVLIEAIVDKIKSSMIGDQAEFCAEFAKQLYGTVAMEDLSAWKLDDLYGAVVNFWSLINERAPHETKIRIYNPDFERHGWQTTHTVIEVICDDMPFLVDSIRLVIHRMGLSSHLTIHMGGIRVKRDKDNKICEILARNQVSTETGILHEAPIFLEIDRQTDPEMLEQLHKGCERALEDNRVVFEDWEKMRAAVREAIAEIDKVSSVLDPDEVEETKAFLHWIEDHHFTFLGMRDYELVQKGKETVLQAIPDTGLGLLRENVTKSMARSISAMAPEAREFSLSPRILVTSKTNTLASVHRDAYTDYIGIKRFNAEGDVIGERRIIGLYTSAAYHTNPKQIPFLRRKVALIMENSGLNPRSHAGKVLLNILETLPRDDLIQGTEDEILEIAMGIFYMQDRKRIRLFARMDVYHRFVSCLVYVPKERINTELRMTMKKILDESFNSIETTYSQQFTESVLARVHFIIKINPQLPLEYDLKEIEKKLIEAGRSWADDLQTHLYESYGEEQANCLYAQYKNAFPIAYRDMFSARTAVYDIKHIEMLTSENPLGINFYKPLDESENSFRLKVYQHDSTIPLSDVLPILEKLGLRAISERPYPLKFDDGKVTWINDFAMQYNKSTEFDLDEIKELFQNAFAKVWFGEAENDGFNQLVLAAGLNWREVAVLRTYAKYFKQIGITFSQDYMEMALNNNVAIAKKLVKLFEIRCNPADDPNREDRFTDLSIEILADLDGVSNLDEDKIIRQYIHAISATLRTNFYQINKNNHHNSYISLKLNSKIIPGVPKPHPMFEIFVYSPRFEGVHLRCGKVARGGLRWSDRREDFRTEILGLMKAQQVKNSVIVPSGAKGGFVPKLLPVNGTREEIMAEGISCYQLFIRGLLDITDNYIDGKVVKPKNVICFDEDDPYLVVAADKGTATFSDLANAISQEYGFWLGDAFASGGSVGYDHKKMGITAKGAWESVKRHFYELDIDIENNDFTVVGIGDMAGDVFGNGMLLSKHIKLIGAFNHIHIFVDPNPNAEESFKERERLFHLPRSNWSDYDKKLISKGGGVFNRNAKSIPVSKEMQAALGIKQTEIEPNELIKAILKAKVDLLWSAGIGTYVKASTESNTHVGDRTNDATRVNAKQLRCRVVGEGGNLGLTQLARVEYSLNGGMVYTDFIDNSGGVNCSDKEVNIKILLNSIVASGDLTPKQRNELLMEMTDEVSRLVLRDNFLQTRAISLTASQPLQVLDLQSRYINELERTGKIDRSLEYLPDDKAIMERKLMGKGLMRPSIAVLMCYSKTILKEQILASGVPEEAYMEHFLTSSFPVPLQERFSKQMQSHPLRREIIATKLSNIIVNEMGFTYVYRLQDETGAPVSAIVKAYIITRSVLNLESVWKQIEELGTKISAKQQIEMMMLYSRLARRITRWFLRSQRKAVDISEVVQLYADGVVALKKSIPSILSEERRIHYQTHYQKFIDEGISPTLAHELTISRGLFAATDMVEIAYKRNMSVAKVAEIYYGVGEFLDLAWIRKQIIIHPSENHWESLSREALRDDLDWQQRQLTAGLINYDSDNPDLDARLTSWGESHRALLQRWRYILADLKASTVLNYTMFFVAIRELLDLTQTTVQSYALEEQEA</sequence>
<dbReference type="InterPro" id="IPR048381">
    <property type="entry name" value="GDH_C"/>
</dbReference>
<dbReference type="GO" id="GO:0006538">
    <property type="term" value="P:L-glutamate catabolic process"/>
    <property type="evidence" value="ECO:0007669"/>
    <property type="project" value="InterPro"/>
</dbReference>
<dbReference type="GO" id="GO:0004352">
    <property type="term" value="F:glutamate dehydrogenase (NAD+) activity"/>
    <property type="evidence" value="ECO:0007669"/>
    <property type="project" value="InterPro"/>
</dbReference>
<accession>A0A0W0YUH2</accession>
<dbReference type="InterPro" id="IPR049064">
    <property type="entry name" value="NAD_Glu_DH_ACT3"/>
</dbReference>
<name>A0A0W0YUH2_9GAMM</name>
<dbReference type="PIRSF" id="PIRSF036761">
    <property type="entry name" value="GDH_Mll4104"/>
    <property type="match status" value="1"/>
</dbReference>
<dbReference type="InterPro" id="IPR049059">
    <property type="entry name" value="NAD_Glu_DH_HM1"/>
</dbReference>
<dbReference type="InterPro" id="IPR049062">
    <property type="entry name" value="NAD_Glu_DH_ACT2"/>
</dbReference>
<dbReference type="STRING" id="28087.Lsai_0353"/>
<feature type="domain" description="NAD-glutamate dehydrogenase catalytic" evidence="2">
    <location>
        <begin position="748"/>
        <end position="1242"/>
    </location>
</feature>
<dbReference type="InterPro" id="IPR046346">
    <property type="entry name" value="Aminoacid_DH-like_N_sf"/>
</dbReference>
<evidence type="ECO:0000313" key="7">
    <source>
        <dbReference type="EMBL" id="KTD60243.1"/>
    </source>
</evidence>
<dbReference type="EMBL" id="LNYV01000003">
    <property type="protein sequence ID" value="KTD60243.1"/>
    <property type="molecule type" value="Genomic_DNA"/>
</dbReference>
<evidence type="ECO:0000259" key="4">
    <source>
        <dbReference type="Pfam" id="PF21075"/>
    </source>
</evidence>
<dbReference type="Pfam" id="PF21075">
    <property type="entry name" value="GDH_ACT1"/>
    <property type="match status" value="1"/>
</dbReference>
<feature type="domain" description="NAD-glutamate dehydrogenase N-terminal ACT1" evidence="4">
    <location>
        <begin position="51"/>
        <end position="195"/>
    </location>
</feature>
<dbReference type="PATRIC" id="fig|28087.4.peg.367"/>
<organism evidence="7 8">
    <name type="scientific">Legionella sainthelensi</name>
    <dbReference type="NCBI Taxonomy" id="28087"/>
    <lineage>
        <taxon>Bacteria</taxon>
        <taxon>Pseudomonadati</taxon>
        <taxon>Pseudomonadota</taxon>
        <taxon>Gammaproteobacteria</taxon>
        <taxon>Legionellales</taxon>
        <taxon>Legionellaceae</taxon>
        <taxon>Legionella</taxon>
    </lineage>
</organism>
<dbReference type="PANTHER" id="PTHR43403">
    <property type="entry name" value="NAD-SPECIFIC GLUTAMATE DEHYDROGENASE"/>
    <property type="match status" value="1"/>
</dbReference>
<dbReference type="InterPro" id="IPR007780">
    <property type="entry name" value="NAD_Glu_DH_bac"/>
</dbReference>
<dbReference type="PANTHER" id="PTHR43403:SF1">
    <property type="entry name" value="NAD-SPECIFIC GLUTAMATE DEHYDROGENASE"/>
    <property type="match status" value="1"/>
</dbReference>
<reference evidence="7 8" key="1">
    <citation type="submission" date="2015-11" db="EMBL/GenBank/DDBJ databases">
        <title>Genomic analysis of 38 Legionella species identifies large and diverse effector repertoires.</title>
        <authorList>
            <person name="Burstein D."/>
            <person name="Amaro F."/>
            <person name="Zusman T."/>
            <person name="Lifshitz Z."/>
            <person name="Cohen O."/>
            <person name="Gilbert J.A."/>
            <person name="Pupko T."/>
            <person name="Shuman H.A."/>
            <person name="Segal G."/>
        </authorList>
    </citation>
    <scope>NUCLEOTIDE SEQUENCE [LARGE SCALE GENOMIC DNA]</scope>
    <source>
        <strain evidence="7 8">Mt.St.Helens-4</strain>
    </source>
</reference>
<gene>
    <name evidence="7" type="ORF">Lsai_0353</name>
</gene>
<comment type="caution">
    <text evidence="7">The sequence shown here is derived from an EMBL/GenBank/DDBJ whole genome shotgun (WGS) entry which is preliminary data.</text>
</comment>